<evidence type="ECO:0000313" key="3">
    <source>
        <dbReference type="Proteomes" id="UP000016088"/>
    </source>
</evidence>
<dbReference type="Proteomes" id="UP000016088">
    <property type="component" value="Unassembled WGS sequence"/>
</dbReference>
<dbReference type="eggNOG" id="ENOG502RXY8">
    <property type="taxonomic scope" value="Eukaryota"/>
</dbReference>
<dbReference type="VEuPathDB" id="FungiDB:SOCG_02973"/>
<evidence type="ECO:0000259" key="1">
    <source>
        <dbReference type="Pfam" id="PF01467"/>
    </source>
</evidence>
<keyword evidence="3" id="KW-1185">Reference proteome</keyword>
<dbReference type="EMBL" id="KE503206">
    <property type="protein sequence ID" value="EPX73755.1"/>
    <property type="molecule type" value="Genomic_DNA"/>
</dbReference>
<dbReference type="GO" id="GO:0005737">
    <property type="term" value="C:cytoplasm"/>
    <property type="evidence" value="ECO:0007669"/>
    <property type="project" value="TreeGrafter"/>
</dbReference>
<dbReference type="OMA" id="RLVMMEL"/>
<dbReference type="GO" id="GO:0016887">
    <property type="term" value="F:ATP hydrolysis activity"/>
    <property type="evidence" value="ECO:0007669"/>
    <property type="project" value="TreeGrafter"/>
</dbReference>
<dbReference type="AlphaFoldDB" id="S9R623"/>
<dbReference type="RefSeq" id="XP_013016917.1">
    <property type="nucleotide sequence ID" value="XM_013161463.1"/>
</dbReference>
<organism evidence="2 3">
    <name type="scientific">Schizosaccharomyces octosporus (strain yFS286)</name>
    <name type="common">Fission yeast</name>
    <name type="synonym">Octosporomyces octosporus</name>
    <dbReference type="NCBI Taxonomy" id="483514"/>
    <lineage>
        <taxon>Eukaryota</taxon>
        <taxon>Fungi</taxon>
        <taxon>Dikarya</taxon>
        <taxon>Ascomycota</taxon>
        <taxon>Taphrinomycotina</taxon>
        <taxon>Schizosaccharomycetes</taxon>
        <taxon>Schizosaccharomycetales</taxon>
        <taxon>Schizosaccharomycetaceae</taxon>
        <taxon>Schizosaccharomyces</taxon>
    </lineage>
</organism>
<dbReference type="PANTHER" id="PTHR31285:SF0">
    <property type="entry name" value="NICOTINAMIDE MONONUCLEOTIDE ADENYLYLTRANSFERASE"/>
    <property type="match status" value="1"/>
</dbReference>
<dbReference type="GO" id="GO:0005634">
    <property type="term" value="C:nucleus"/>
    <property type="evidence" value="ECO:0007669"/>
    <property type="project" value="TreeGrafter"/>
</dbReference>
<dbReference type="GO" id="GO:0000309">
    <property type="term" value="F:nicotinamide-nucleotide adenylyltransferase activity"/>
    <property type="evidence" value="ECO:0007669"/>
    <property type="project" value="TreeGrafter"/>
</dbReference>
<dbReference type="HOGENOM" id="CLU_032651_0_0_1"/>
<proteinExistence type="predicted"/>
<evidence type="ECO:0000313" key="2">
    <source>
        <dbReference type="EMBL" id="EPX73755.1"/>
    </source>
</evidence>
<dbReference type="PANTHER" id="PTHR31285">
    <property type="entry name" value="NICOTINAMIDE MONONUCLEOTIDE ADENYLYLTRANSFERASE"/>
    <property type="match status" value="1"/>
</dbReference>
<dbReference type="SUPFAM" id="SSF52374">
    <property type="entry name" value="Nucleotidylyl transferase"/>
    <property type="match status" value="1"/>
</dbReference>
<feature type="domain" description="Cytidyltransferase-like" evidence="1">
    <location>
        <begin position="38"/>
        <end position="132"/>
    </location>
</feature>
<dbReference type="Gene3D" id="3.40.50.620">
    <property type="entry name" value="HUPs"/>
    <property type="match status" value="1"/>
</dbReference>
<reference evidence="2 3" key="1">
    <citation type="journal article" date="2011" name="Science">
        <title>Comparative functional genomics of the fission yeasts.</title>
        <authorList>
            <person name="Rhind N."/>
            <person name="Chen Z."/>
            <person name="Yassour M."/>
            <person name="Thompson D.A."/>
            <person name="Haas B.J."/>
            <person name="Habib N."/>
            <person name="Wapinski I."/>
            <person name="Roy S."/>
            <person name="Lin M.F."/>
            <person name="Heiman D.I."/>
            <person name="Young S.K."/>
            <person name="Furuya K."/>
            <person name="Guo Y."/>
            <person name="Pidoux A."/>
            <person name="Chen H.M."/>
            <person name="Robbertse B."/>
            <person name="Goldberg J.M."/>
            <person name="Aoki K."/>
            <person name="Bayne E.H."/>
            <person name="Berlin A.M."/>
            <person name="Desjardins C.A."/>
            <person name="Dobbs E."/>
            <person name="Dukaj L."/>
            <person name="Fan L."/>
            <person name="FitzGerald M.G."/>
            <person name="French C."/>
            <person name="Gujja S."/>
            <person name="Hansen K."/>
            <person name="Keifenheim D."/>
            <person name="Levin J.Z."/>
            <person name="Mosher R.A."/>
            <person name="Mueller C.A."/>
            <person name="Pfiffner J."/>
            <person name="Priest M."/>
            <person name="Russ C."/>
            <person name="Smialowska A."/>
            <person name="Swoboda P."/>
            <person name="Sykes S.M."/>
            <person name="Vaughn M."/>
            <person name="Vengrova S."/>
            <person name="Yoder R."/>
            <person name="Zeng Q."/>
            <person name="Allshire R."/>
            <person name="Baulcombe D."/>
            <person name="Birren B.W."/>
            <person name="Brown W."/>
            <person name="Ekwall K."/>
            <person name="Kellis M."/>
            <person name="Leatherwood J."/>
            <person name="Levin H."/>
            <person name="Margalit H."/>
            <person name="Martienssen R."/>
            <person name="Nieduszynski C.A."/>
            <person name="Spatafora J.W."/>
            <person name="Friedman N."/>
            <person name="Dalgaard J.Z."/>
            <person name="Baumann P."/>
            <person name="Niki H."/>
            <person name="Regev A."/>
            <person name="Nusbaum C."/>
        </authorList>
    </citation>
    <scope>NUCLEOTIDE SEQUENCE [LARGE SCALE GENOMIC DNA]</scope>
    <source>
        <strain evidence="3">yFS286</strain>
    </source>
</reference>
<sequence>MLDLQNYKSIVNDFKSSQDEIRFLGQQPPKEASLYVLDSSFNPPHNAHLGMCHFVPEGSHLVLLLSIANADKAEAPASLDVRLAMLKALYRLIKNRSVSIALCKYPLFAEKCVCLSKYCSPKEQTYLVGFDTLIRILNCKYYPENSIQKVMNPFFERSRIVCFYRETDDPTADELQELYPSKLEKGELQDVALEWSSRIQFARLNGNMGKNVSSTAIRKAISSGDEEVQARMIPTEVLSIIKDVNPYC</sequence>
<dbReference type="InterPro" id="IPR014729">
    <property type="entry name" value="Rossmann-like_a/b/a_fold"/>
</dbReference>
<accession>S9R623</accession>
<dbReference type="Pfam" id="PF01467">
    <property type="entry name" value="CTP_transf_like"/>
    <property type="match status" value="1"/>
</dbReference>
<gene>
    <name evidence="2" type="ORF">SOCG_02973</name>
</gene>
<protein>
    <submittedName>
        <fullName evidence="2">Fungal protein</fullName>
    </submittedName>
</protein>
<name>S9R623_SCHOY</name>
<dbReference type="GeneID" id="25031947"/>
<dbReference type="InterPro" id="IPR004821">
    <property type="entry name" value="Cyt_trans-like"/>
</dbReference>
<dbReference type="OrthoDB" id="5591297at2759"/>